<keyword evidence="1" id="KW-0472">Membrane</keyword>
<feature type="transmembrane region" description="Helical" evidence="1">
    <location>
        <begin position="134"/>
        <end position="160"/>
    </location>
</feature>
<keyword evidence="3" id="KW-1185">Reference proteome</keyword>
<gene>
    <name evidence="2" type="ORF">E2C01_040625</name>
</gene>
<keyword evidence="1" id="KW-1133">Transmembrane helix</keyword>
<evidence type="ECO:0000313" key="3">
    <source>
        <dbReference type="Proteomes" id="UP000324222"/>
    </source>
</evidence>
<dbReference type="AlphaFoldDB" id="A0A5B7FRA1"/>
<dbReference type="Proteomes" id="UP000324222">
    <property type="component" value="Unassembled WGS sequence"/>
</dbReference>
<protein>
    <submittedName>
        <fullName evidence="2">Uncharacterized protein</fullName>
    </submittedName>
</protein>
<comment type="caution">
    <text evidence="2">The sequence shown here is derived from an EMBL/GenBank/DDBJ whole genome shotgun (WGS) entry which is preliminary data.</text>
</comment>
<reference evidence="2 3" key="1">
    <citation type="submission" date="2019-05" db="EMBL/GenBank/DDBJ databases">
        <title>Another draft genome of Portunus trituberculatus and its Hox gene families provides insights of decapod evolution.</title>
        <authorList>
            <person name="Jeong J.-H."/>
            <person name="Song I."/>
            <person name="Kim S."/>
            <person name="Choi T."/>
            <person name="Kim D."/>
            <person name="Ryu S."/>
            <person name="Kim W."/>
        </authorList>
    </citation>
    <scope>NUCLEOTIDE SEQUENCE [LARGE SCALE GENOMIC DNA]</scope>
    <source>
        <tissue evidence="2">Muscle</tissue>
    </source>
</reference>
<dbReference type="EMBL" id="VSRR010007443">
    <property type="protein sequence ID" value="MPC46894.1"/>
    <property type="molecule type" value="Genomic_DNA"/>
</dbReference>
<accession>A0A5B7FRA1</accession>
<sequence>MKVCSSDMASALLFFTGALFIQNGARKIHTHHPRGMGLWRTLDHPSIVPVTLHLEVNLFWLYAHKKQSIDGNEVRHGHSSSYLRQDTSHGWLSLPRADAMGGKACLHKLGSEEQHCSLALGWNVCCSVILKCDMYSILLFPSLYFCFLHLFVIYLSILYFSH</sequence>
<name>A0A5B7FRA1_PORTR</name>
<evidence type="ECO:0000256" key="1">
    <source>
        <dbReference type="SAM" id="Phobius"/>
    </source>
</evidence>
<organism evidence="2 3">
    <name type="scientific">Portunus trituberculatus</name>
    <name type="common">Swimming crab</name>
    <name type="synonym">Neptunus trituberculatus</name>
    <dbReference type="NCBI Taxonomy" id="210409"/>
    <lineage>
        <taxon>Eukaryota</taxon>
        <taxon>Metazoa</taxon>
        <taxon>Ecdysozoa</taxon>
        <taxon>Arthropoda</taxon>
        <taxon>Crustacea</taxon>
        <taxon>Multicrustacea</taxon>
        <taxon>Malacostraca</taxon>
        <taxon>Eumalacostraca</taxon>
        <taxon>Eucarida</taxon>
        <taxon>Decapoda</taxon>
        <taxon>Pleocyemata</taxon>
        <taxon>Brachyura</taxon>
        <taxon>Eubrachyura</taxon>
        <taxon>Portunoidea</taxon>
        <taxon>Portunidae</taxon>
        <taxon>Portuninae</taxon>
        <taxon>Portunus</taxon>
    </lineage>
</organism>
<keyword evidence="1" id="KW-0812">Transmembrane</keyword>
<proteinExistence type="predicted"/>
<evidence type="ECO:0000313" key="2">
    <source>
        <dbReference type="EMBL" id="MPC46894.1"/>
    </source>
</evidence>